<reference evidence="2 3" key="1">
    <citation type="submission" date="2019-07" db="EMBL/GenBank/DDBJ databases">
        <authorList>
            <person name="Friedrich A."/>
            <person name="Schacherer J."/>
        </authorList>
    </citation>
    <scope>NUCLEOTIDE SEQUENCE [LARGE SCALE GENOMIC DNA]</scope>
</reference>
<accession>A0A7D9H2N8</accession>
<evidence type="ECO:0000313" key="3">
    <source>
        <dbReference type="Proteomes" id="UP000478008"/>
    </source>
</evidence>
<protein>
    <submittedName>
        <fullName evidence="2">DEBR0S4_12618g1_1</fullName>
    </submittedName>
</protein>
<gene>
    <name evidence="2" type="ORF">DEBR0S4_12618G</name>
</gene>
<feature type="domain" description="G" evidence="1">
    <location>
        <begin position="195"/>
        <end position="287"/>
    </location>
</feature>
<dbReference type="GO" id="GO:0005525">
    <property type="term" value="F:GTP binding"/>
    <property type="evidence" value="ECO:0007669"/>
    <property type="project" value="InterPro"/>
</dbReference>
<name>A0A7D9H2N8_DEKBR</name>
<dbReference type="InterPro" id="IPR006073">
    <property type="entry name" value="GTP-bd"/>
</dbReference>
<dbReference type="Gene3D" id="3.40.50.300">
    <property type="entry name" value="P-loop containing nucleotide triphosphate hydrolases"/>
    <property type="match status" value="1"/>
</dbReference>
<evidence type="ECO:0000259" key="1">
    <source>
        <dbReference type="Pfam" id="PF01926"/>
    </source>
</evidence>
<sequence length="480" mass="56065">MQSIRILQLAFKSLEKPYYTTHLTVTSLRPFCTTHRKCYINIPKDKQEQFVKLMEKRPIQSYMRQVLDILPASLDDVLCTIPAGSNPYILYCLDARDFPLSLTKRFFRIMKLRNLDISRTYFIINMLDNITDDLSIANIRRYESYYRQTLPAWSHNLQINMDFKVDPSHIFVMTNKISAPIVNLYQHLSLESCKCFIIGVGNTGKSTLAKRLMRMILRNVPTASTSSTMKNVDIKEYDGLSPSKANYYYSISPYPFSTRKNFEYEISALDSTLIDTPGFLHHRKGIYGILDKKYRLNLQQQFRFDHKQRSILLNPSIPSQVFSVNDVFFLKPRGVSSFKYRRFLYGKLALYNTYTDGYEHMISSGKFVKPMIRRYIIPPFEGKIDLIFENIGFIELDNTTHLESADVWQLYAPKNIKKIVRIPSLSVSILTGQEPIYIPLKEVPMLLNFKKFESDLSKYCESSFKILGPYMEHTKIKQQH</sequence>
<dbReference type="Pfam" id="PF01926">
    <property type="entry name" value="MMR_HSR1"/>
    <property type="match status" value="1"/>
</dbReference>
<dbReference type="EMBL" id="CABFWN010000004">
    <property type="protein sequence ID" value="VUG19188.1"/>
    <property type="molecule type" value="Genomic_DNA"/>
</dbReference>
<dbReference type="AlphaFoldDB" id="A0A7D9H2N8"/>
<evidence type="ECO:0000313" key="2">
    <source>
        <dbReference type="EMBL" id="VUG19188.1"/>
    </source>
</evidence>
<dbReference type="SUPFAM" id="SSF52540">
    <property type="entry name" value="P-loop containing nucleoside triphosphate hydrolases"/>
    <property type="match status" value="1"/>
</dbReference>
<proteinExistence type="predicted"/>
<organism evidence="2 3">
    <name type="scientific">Dekkera bruxellensis</name>
    <name type="common">Brettanomyces custersii</name>
    <dbReference type="NCBI Taxonomy" id="5007"/>
    <lineage>
        <taxon>Eukaryota</taxon>
        <taxon>Fungi</taxon>
        <taxon>Dikarya</taxon>
        <taxon>Ascomycota</taxon>
        <taxon>Saccharomycotina</taxon>
        <taxon>Pichiomycetes</taxon>
        <taxon>Pichiales</taxon>
        <taxon>Pichiaceae</taxon>
        <taxon>Brettanomyces</taxon>
    </lineage>
</organism>
<dbReference type="Proteomes" id="UP000478008">
    <property type="component" value="Unassembled WGS sequence"/>
</dbReference>
<keyword evidence="3" id="KW-1185">Reference proteome</keyword>
<dbReference type="InterPro" id="IPR027417">
    <property type="entry name" value="P-loop_NTPase"/>
</dbReference>